<feature type="compositionally biased region" description="Basic and acidic residues" evidence="5">
    <location>
        <begin position="48"/>
        <end position="62"/>
    </location>
</feature>
<feature type="region of interest" description="Disordered" evidence="5">
    <location>
        <begin position="40"/>
        <end position="62"/>
    </location>
</feature>
<keyword evidence="8" id="KW-1185">Reference proteome</keyword>
<evidence type="ECO:0000313" key="7">
    <source>
        <dbReference type="EMBL" id="KXT05343.1"/>
    </source>
</evidence>
<dbReference type="SMART" id="SM00903">
    <property type="entry name" value="Flavin_Reduct"/>
    <property type="match status" value="1"/>
</dbReference>
<proteinExistence type="inferred from homology"/>
<dbReference type="Gene3D" id="2.30.110.10">
    <property type="entry name" value="Electron Transport, Fmn-binding Protein, Chain A"/>
    <property type="match status" value="1"/>
</dbReference>
<organism evidence="7 8">
    <name type="scientific">Pseudocercospora eumusae</name>
    <dbReference type="NCBI Taxonomy" id="321146"/>
    <lineage>
        <taxon>Eukaryota</taxon>
        <taxon>Fungi</taxon>
        <taxon>Dikarya</taxon>
        <taxon>Ascomycota</taxon>
        <taxon>Pezizomycotina</taxon>
        <taxon>Dothideomycetes</taxon>
        <taxon>Dothideomycetidae</taxon>
        <taxon>Mycosphaerellales</taxon>
        <taxon>Mycosphaerellaceae</taxon>
        <taxon>Pseudocercospora</taxon>
    </lineage>
</organism>
<comment type="caution">
    <text evidence="7">The sequence shown here is derived from an EMBL/GenBank/DDBJ whole genome shotgun (WGS) entry which is preliminary data.</text>
</comment>
<dbReference type="Proteomes" id="UP000070133">
    <property type="component" value="Unassembled WGS sequence"/>
</dbReference>
<dbReference type="PANTHER" id="PTHR33798">
    <property type="entry name" value="FLAVOPROTEIN OXYGENASE"/>
    <property type="match status" value="1"/>
</dbReference>
<keyword evidence="2" id="KW-0285">Flavoprotein</keyword>
<evidence type="ECO:0000256" key="1">
    <source>
        <dbReference type="ARBA" id="ARBA00001917"/>
    </source>
</evidence>
<evidence type="ECO:0000256" key="4">
    <source>
        <dbReference type="ARBA" id="ARBA00038054"/>
    </source>
</evidence>
<dbReference type="Pfam" id="PF01613">
    <property type="entry name" value="Flavin_Reduct"/>
    <property type="match status" value="1"/>
</dbReference>
<name>A0A139HSH8_9PEZI</name>
<dbReference type="PANTHER" id="PTHR33798:SF5">
    <property type="entry name" value="FLAVIN REDUCTASE LIKE DOMAIN-CONTAINING PROTEIN"/>
    <property type="match status" value="1"/>
</dbReference>
<comment type="similarity">
    <text evidence="4">Belongs to the flavoredoxin family.</text>
</comment>
<sequence>MHRIGKLSFPSTIHIKPARISSTFRPAFVRTRFKSLSIRKVASMSSEPEQKKEDPKPHHEAMADAEKAIKRNPHGNFKEVEAGRPQWDSSAHWRMTQTVNPSWKAGDGANDGGASLQKKHISIDPYEDGRPATFNYKLLISAIIPRPIGFVSTRSKDGSSTNLAPFSYFQMVNHDPPMFIVGYAGGFDKAKDSLKNLVDSGECTINIISEHYLEAANAASVNAPYGISEWALTGLTPAESQNVKASRVKEAVFSVEGKLYKTEEFESRATTGKKTGVLAMIEGVRFWAREDAINEEKNLLDPNVLRPMSRLGGITYARTLEGIEIPRPDWEELRKDAEPAGLAKPKVDGQ</sequence>
<feature type="domain" description="Flavin reductase like" evidence="6">
    <location>
        <begin position="141"/>
        <end position="301"/>
    </location>
</feature>
<keyword evidence="3" id="KW-0288">FMN</keyword>
<reference evidence="7 8" key="1">
    <citation type="submission" date="2015-07" db="EMBL/GenBank/DDBJ databases">
        <title>Comparative genomics of the Sigatoka disease complex on banana suggests a link between parallel evolutionary changes in Pseudocercospora fijiensis and Pseudocercospora eumusae and increased virulence on the banana host.</title>
        <authorList>
            <person name="Chang T.-C."/>
            <person name="Salvucci A."/>
            <person name="Crous P.W."/>
            <person name="Stergiopoulos I."/>
        </authorList>
    </citation>
    <scope>NUCLEOTIDE SEQUENCE [LARGE SCALE GENOMIC DNA]</scope>
    <source>
        <strain evidence="7 8">CBS 114824</strain>
    </source>
</reference>
<gene>
    <name evidence="7" type="ORF">AC578_10942</name>
</gene>
<evidence type="ECO:0000313" key="8">
    <source>
        <dbReference type="Proteomes" id="UP000070133"/>
    </source>
</evidence>
<dbReference type="OrthoDB" id="10250990at2759"/>
<dbReference type="InterPro" id="IPR012349">
    <property type="entry name" value="Split_barrel_FMN-bd"/>
</dbReference>
<evidence type="ECO:0000256" key="3">
    <source>
        <dbReference type="ARBA" id="ARBA00022643"/>
    </source>
</evidence>
<evidence type="ECO:0000256" key="5">
    <source>
        <dbReference type="SAM" id="MobiDB-lite"/>
    </source>
</evidence>
<evidence type="ECO:0000256" key="2">
    <source>
        <dbReference type="ARBA" id="ARBA00022630"/>
    </source>
</evidence>
<comment type="cofactor">
    <cofactor evidence="1">
        <name>FMN</name>
        <dbReference type="ChEBI" id="CHEBI:58210"/>
    </cofactor>
</comment>
<dbReference type="InterPro" id="IPR002563">
    <property type="entry name" value="Flavin_Rdtase-like_dom"/>
</dbReference>
<dbReference type="SUPFAM" id="SSF50475">
    <property type="entry name" value="FMN-binding split barrel"/>
    <property type="match status" value="1"/>
</dbReference>
<evidence type="ECO:0000259" key="6">
    <source>
        <dbReference type="SMART" id="SM00903"/>
    </source>
</evidence>
<dbReference type="AlphaFoldDB" id="A0A139HSH8"/>
<accession>A0A139HSH8</accession>
<dbReference type="GO" id="GO:0010181">
    <property type="term" value="F:FMN binding"/>
    <property type="evidence" value="ECO:0007669"/>
    <property type="project" value="InterPro"/>
</dbReference>
<protein>
    <recommendedName>
        <fullName evidence="6">Flavin reductase like domain-containing protein</fullName>
    </recommendedName>
</protein>
<dbReference type="EMBL" id="LFZN01000013">
    <property type="protein sequence ID" value="KXT05343.1"/>
    <property type="molecule type" value="Genomic_DNA"/>
</dbReference>